<accession>A0A9P4NI67</accession>
<reference evidence="2" key="1">
    <citation type="journal article" date="2020" name="Stud. Mycol.">
        <title>101 Dothideomycetes genomes: a test case for predicting lifestyles and emergence of pathogens.</title>
        <authorList>
            <person name="Haridas S."/>
            <person name="Albert R."/>
            <person name="Binder M."/>
            <person name="Bloem J."/>
            <person name="Labutti K."/>
            <person name="Salamov A."/>
            <person name="Andreopoulos B."/>
            <person name="Baker S."/>
            <person name="Barry K."/>
            <person name="Bills G."/>
            <person name="Bluhm B."/>
            <person name="Cannon C."/>
            <person name="Castanera R."/>
            <person name="Culley D."/>
            <person name="Daum C."/>
            <person name="Ezra D."/>
            <person name="Gonzalez J."/>
            <person name="Henrissat B."/>
            <person name="Kuo A."/>
            <person name="Liang C."/>
            <person name="Lipzen A."/>
            <person name="Lutzoni F."/>
            <person name="Magnuson J."/>
            <person name="Mondo S."/>
            <person name="Nolan M."/>
            <person name="Ohm R."/>
            <person name="Pangilinan J."/>
            <person name="Park H.-J."/>
            <person name="Ramirez L."/>
            <person name="Alfaro M."/>
            <person name="Sun H."/>
            <person name="Tritt A."/>
            <person name="Yoshinaga Y."/>
            <person name="Zwiers L.-H."/>
            <person name="Turgeon B."/>
            <person name="Goodwin S."/>
            <person name="Spatafora J."/>
            <person name="Crous P."/>
            <person name="Grigoriev I."/>
        </authorList>
    </citation>
    <scope>NUCLEOTIDE SEQUENCE</scope>
    <source>
        <strain evidence="2">CBS 130266</strain>
    </source>
</reference>
<comment type="caution">
    <text evidence="2">The sequence shown here is derived from an EMBL/GenBank/DDBJ whole genome shotgun (WGS) entry which is preliminary data.</text>
</comment>
<sequence>MASNCLEPEFRFAPSRTNSSLFCSAKSCRDDFQKPGPFHLGLGIADETGHPQKMRQIVPQKPARARKAAAAEPAAAQSGSSTEPAPFITRRTSRQHSITAGPEPQAAAAAPVPPTTVDEHIECADETQLLDNEEMAKADLSNQFERTGGTFRRGRLLCCNISSSFAI</sequence>
<gene>
    <name evidence="2" type="ORF">EJ08DRAFT_664956</name>
</gene>
<evidence type="ECO:0000313" key="3">
    <source>
        <dbReference type="Proteomes" id="UP000800235"/>
    </source>
</evidence>
<dbReference type="AlphaFoldDB" id="A0A9P4NI67"/>
<evidence type="ECO:0000313" key="2">
    <source>
        <dbReference type="EMBL" id="KAF2422147.1"/>
    </source>
</evidence>
<keyword evidence="3" id="KW-1185">Reference proteome</keyword>
<feature type="compositionally biased region" description="Low complexity" evidence="1">
    <location>
        <begin position="100"/>
        <end position="110"/>
    </location>
</feature>
<proteinExistence type="predicted"/>
<protein>
    <submittedName>
        <fullName evidence="2">Uncharacterized protein</fullName>
    </submittedName>
</protein>
<name>A0A9P4NI67_9PEZI</name>
<dbReference type="Proteomes" id="UP000800235">
    <property type="component" value="Unassembled WGS sequence"/>
</dbReference>
<dbReference type="EMBL" id="MU007093">
    <property type="protein sequence ID" value="KAF2422147.1"/>
    <property type="molecule type" value="Genomic_DNA"/>
</dbReference>
<feature type="region of interest" description="Disordered" evidence="1">
    <location>
        <begin position="59"/>
        <end position="116"/>
    </location>
</feature>
<organism evidence="2 3">
    <name type="scientific">Tothia fuscella</name>
    <dbReference type="NCBI Taxonomy" id="1048955"/>
    <lineage>
        <taxon>Eukaryota</taxon>
        <taxon>Fungi</taxon>
        <taxon>Dikarya</taxon>
        <taxon>Ascomycota</taxon>
        <taxon>Pezizomycotina</taxon>
        <taxon>Dothideomycetes</taxon>
        <taxon>Pleosporomycetidae</taxon>
        <taxon>Venturiales</taxon>
        <taxon>Cylindrosympodiaceae</taxon>
        <taxon>Tothia</taxon>
    </lineage>
</organism>
<evidence type="ECO:0000256" key="1">
    <source>
        <dbReference type="SAM" id="MobiDB-lite"/>
    </source>
</evidence>